<keyword evidence="1" id="KW-0472">Membrane</keyword>
<dbReference type="AlphaFoldDB" id="A0A8D9F212"/>
<dbReference type="EMBL" id="HBUF01593342">
    <property type="protein sequence ID" value="CAG6774027.1"/>
    <property type="molecule type" value="Transcribed_RNA"/>
</dbReference>
<organism evidence="2">
    <name type="scientific">Cacopsylla melanoneura</name>
    <dbReference type="NCBI Taxonomy" id="428564"/>
    <lineage>
        <taxon>Eukaryota</taxon>
        <taxon>Metazoa</taxon>
        <taxon>Ecdysozoa</taxon>
        <taxon>Arthropoda</taxon>
        <taxon>Hexapoda</taxon>
        <taxon>Insecta</taxon>
        <taxon>Pterygota</taxon>
        <taxon>Neoptera</taxon>
        <taxon>Paraneoptera</taxon>
        <taxon>Hemiptera</taxon>
        <taxon>Sternorrhyncha</taxon>
        <taxon>Psylloidea</taxon>
        <taxon>Psyllidae</taxon>
        <taxon>Psyllinae</taxon>
        <taxon>Cacopsylla</taxon>
    </lineage>
</organism>
<protein>
    <submittedName>
        <fullName evidence="2">Uncharacterized protein</fullName>
    </submittedName>
</protein>
<keyword evidence="1" id="KW-1133">Transmembrane helix</keyword>
<evidence type="ECO:0000313" key="2">
    <source>
        <dbReference type="EMBL" id="CAG6774027.1"/>
    </source>
</evidence>
<name>A0A8D9F212_9HEMI</name>
<feature type="transmembrane region" description="Helical" evidence="1">
    <location>
        <begin position="130"/>
        <end position="151"/>
    </location>
</feature>
<sequence>MFGYSPCSNDSFVSVEMMSDSWMLCSLSMLVGRSYVVVPRLGVILLIMCLISLLVVGLIDILLVCCWLLGFVMVCCSGMFFILSSTFSMKKLLNISASSLWSSVVLSFVFIVMSSFSFVLPVISLKQSHIAFDLCLFLLLLILLCSCFSFSFSIFLLYVFLVSLYCFLSISLFVFLVS</sequence>
<reference evidence="2" key="1">
    <citation type="submission" date="2021-05" db="EMBL/GenBank/DDBJ databases">
        <authorList>
            <person name="Alioto T."/>
            <person name="Alioto T."/>
            <person name="Gomez Garrido J."/>
        </authorList>
    </citation>
    <scope>NUCLEOTIDE SEQUENCE</scope>
</reference>
<accession>A0A8D9F212</accession>
<feature type="transmembrane region" description="Helical" evidence="1">
    <location>
        <begin position="66"/>
        <end position="88"/>
    </location>
</feature>
<proteinExistence type="predicted"/>
<feature type="transmembrane region" description="Helical" evidence="1">
    <location>
        <begin position="100"/>
        <end position="123"/>
    </location>
</feature>
<feature type="transmembrane region" description="Helical" evidence="1">
    <location>
        <begin position="157"/>
        <end position="177"/>
    </location>
</feature>
<feature type="transmembrane region" description="Helical" evidence="1">
    <location>
        <begin position="37"/>
        <end position="59"/>
    </location>
</feature>
<evidence type="ECO:0000256" key="1">
    <source>
        <dbReference type="SAM" id="Phobius"/>
    </source>
</evidence>
<keyword evidence="1" id="KW-0812">Transmembrane</keyword>